<dbReference type="AlphaFoldDB" id="A0A094YNC8"/>
<dbReference type="EMBL" id="JOKM01000072">
    <property type="protein sequence ID" value="KGB22852.1"/>
    <property type="molecule type" value="Genomic_DNA"/>
</dbReference>
<gene>
    <name evidence="1" type="ORF">AtDm6_2087</name>
</gene>
<dbReference type="PATRIC" id="fig|104102.7.peg.2065"/>
<comment type="caution">
    <text evidence="1">The sequence shown here is derived from an EMBL/GenBank/DDBJ whole genome shotgun (WGS) entry which is preliminary data.</text>
</comment>
<dbReference type="Proteomes" id="UP000029448">
    <property type="component" value="Unassembled WGS sequence"/>
</dbReference>
<sequence length="94" mass="10467">MVICSLYFSFCSVSNVYAAPQSEICAKIEKADYQATAHSVKMSLLLSSKEGTKKILSIPQDTPDKKFEVEIHSDKYFLIKYSGNKLLSIGQACH</sequence>
<evidence type="ECO:0000313" key="1">
    <source>
        <dbReference type="EMBL" id="KGB22852.1"/>
    </source>
</evidence>
<keyword evidence="2" id="KW-1185">Reference proteome</keyword>
<accession>A0A094YNC8</accession>
<evidence type="ECO:0000313" key="2">
    <source>
        <dbReference type="Proteomes" id="UP000029448"/>
    </source>
</evidence>
<name>A0A094YNC8_9PROT</name>
<reference evidence="1 2" key="1">
    <citation type="submission" date="2014-06" db="EMBL/GenBank/DDBJ databases">
        <title>Functional and comparative genomic analyses of the Drosophila gut microbiota identify candidate symbiosis factors.</title>
        <authorList>
            <person name="Newell P.D."/>
            <person name="Chaston J.M."/>
            <person name="Douglas A.E."/>
        </authorList>
    </citation>
    <scope>NUCLEOTIDE SEQUENCE [LARGE SCALE GENOMIC DNA]</scope>
    <source>
        <strain evidence="1 2">DmCS_006</strain>
    </source>
</reference>
<organism evidence="1 2">
    <name type="scientific">Acetobacter tropicalis</name>
    <dbReference type="NCBI Taxonomy" id="104102"/>
    <lineage>
        <taxon>Bacteria</taxon>
        <taxon>Pseudomonadati</taxon>
        <taxon>Pseudomonadota</taxon>
        <taxon>Alphaproteobacteria</taxon>
        <taxon>Acetobacterales</taxon>
        <taxon>Acetobacteraceae</taxon>
        <taxon>Acetobacter</taxon>
    </lineage>
</organism>
<protein>
    <submittedName>
        <fullName evidence="1">Uncharacterized protein</fullName>
    </submittedName>
</protein>
<proteinExistence type="predicted"/>